<proteinExistence type="predicted"/>
<dbReference type="Gene3D" id="3.30.420.610">
    <property type="entry name" value="LOTUS domain-like"/>
    <property type="match status" value="1"/>
</dbReference>
<accession>A0ABT8CXX0</accession>
<reference evidence="3" key="1">
    <citation type="journal article" date="2019" name="Int. J. Syst. Evol. Microbiol.">
        <title>The Global Catalogue of Microorganisms (GCM) 10K type strain sequencing project: providing services to taxonomists for standard genome sequencing and annotation.</title>
        <authorList>
            <consortium name="The Broad Institute Genomics Platform"/>
            <consortium name="The Broad Institute Genome Sequencing Center for Infectious Disease"/>
            <person name="Wu L."/>
            <person name="Ma J."/>
        </authorList>
    </citation>
    <scope>NUCLEOTIDE SEQUENCE [LARGE SCALE GENOMIC DNA]</scope>
    <source>
        <strain evidence="3">CECT 7184</strain>
    </source>
</reference>
<dbReference type="Proteomes" id="UP001242368">
    <property type="component" value="Unassembled WGS sequence"/>
</dbReference>
<gene>
    <name evidence="2" type="ORF">QW060_18080</name>
</gene>
<dbReference type="InterPro" id="IPR041966">
    <property type="entry name" value="LOTUS-like"/>
</dbReference>
<organism evidence="2 3">
    <name type="scientific">Paenimyroides ceti</name>
    <dbReference type="NCBI Taxonomy" id="395087"/>
    <lineage>
        <taxon>Bacteria</taxon>
        <taxon>Pseudomonadati</taxon>
        <taxon>Bacteroidota</taxon>
        <taxon>Flavobacteriia</taxon>
        <taxon>Flavobacteriales</taxon>
        <taxon>Flavobacteriaceae</taxon>
        <taxon>Paenimyroides</taxon>
    </lineage>
</organism>
<evidence type="ECO:0000313" key="2">
    <source>
        <dbReference type="EMBL" id="MDN3708986.1"/>
    </source>
</evidence>
<evidence type="ECO:0000313" key="3">
    <source>
        <dbReference type="Proteomes" id="UP001242368"/>
    </source>
</evidence>
<dbReference type="Pfam" id="PF12872">
    <property type="entry name" value="OST-HTH"/>
    <property type="match status" value="1"/>
</dbReference>
<protein>
    <submittedName>
        <fullName evidence="2">OST-HTH/LOTUS domain-containing protein</fullName>
    </submittedName>
</protein>
<comment type="caution">
    <text evidence="2">The sequence shown here is derived from an EMBL/GenBank/DDBJ whole genome shotgun (WGS) entry which is preliminary data.</text>
</comment>
<dbReference type="RefSeq" id="WP_290364879.1">
    <property type="nucleotide sequence ID" value="NZ_JAUFQU010000009.1"/>
</dbReference>
<keyword evidence="3" id="KW-1185">Reference proteome</keyword>
<feature type="domain" description="HTH OST-type" evidence="1">
    <location>
        <begin position="14"/>
        <end position="47"/>
    </location>
</feature>
<dbReference type="EMBL" id="JAUFQU010000009">
    <property type="protein sequence ID" value="MDN3708986.1"/>
    <property type="molecule type" value="Genomic_DNA"/>
</dbReference>
<sequence>MKHLHCQSGIIAAEMDPSFDARTYGFKNLTQLFESLKKYEVIKNEVNGLKPSYGKIKIRVSIQNDFLSLK</sequence>
<evidence type="ECO:0000259" key="1">
    <source>
        <dbReference type="Pfam" id="PF12872"/>
    </source>
</evidence>
<dbReference type="InterPro" id="IPR025605">
    <property type="entry name" value="OST-HTH/LOTUS_dom"/>
</dbReference>
<dbReference type="CDD" id="cd10146">
    <property type="entry name" value="LabA_like_C"/>
    <property type="match status" value="1"/>
</dbReference>
<name>A0ABT8CXX0_9FLAO</name>